<keyword evidence="3" id="KW-1185">Reference proteome</keyword>
<sequence>MPRRRPSRDQRPPPPPQASHHPVWKSRSPTSNGPDAAASRLSLGRVRRALFGGETSRCYVAPETIDKIIYPL</sequence>
<dbReference type="EMBL" id="JAWDGP010007289">
    <property type="protein sequence ID" value="KAK3726667.1"/>
    <property type="molecule type" value="Genomic_DNA"/>
</dbReference>
<protein>
    <submittedName>
        <fullName evidence="2">Uncharacterized protein</fullName>
    </submittedName>
</protein>
<organism evidence="2 3">
    <name type="scientific">Elysia crispata</name>
    <name type="common">lettuce slug</name>
    <dbReference type="NCBI Taxonomy" id="231223"/>
    <lineage>
        <taxon>Eukaryota</taxon>
        <taxon>Metazoa</taxon>
        <taxon>Spiralia</taxon>
        <taxon>Lophotrochozoa</taxon>
        <taxon>Mollusca</taxon>
        <taxon>Gastropoda</taxon>
        <taxon>Heterobranchia</taxon>
        <taxon>Euthyneura</taxon>
        <taxon>Panpulmonata</taxon>
        <taxon>Sacoglossa</taxon>
        <taxon>Placobranchoidea</taxon>
        <taxon>Plakobranchidae</taxon>
        <taxon>Elysia</taxon>
    </lineage>
</organism>
<accession>A0AAE0XYW0</accession>
<proteinExistence type="predicted"/>
<evidence type="ECO:0000313" key="2">
    <source>
        <dbReference type="EMBL" id="KAK3726667.1"/>
    </source>
</evidence>
<name>A0AAE0XYW0_9GAST</name>
<comment type="caution">
    <text evidence="2">The sequence shown here is derived from an EMBL/GenBank/DDBJ whole genome shotgun (WGS) entry which is preliminary data.</text>
</comment>
<gene>
    <name evidence="2" type="ORF">RRG08_016976</name>
</gene>
<evidence type="ECO:0000313" key="3">
    <source>
        <dbReference type="Proteomes" id="UP001283361"/>
    </source>
</evidence>
<dbReference type="AlphaFoldDB" id="A0AAE0XYW0"/>
<evidence type="ECO:0000256" key="1">
    <source>
        <dbReference type="SAM" id="MobiDB-lite"/>
    </source>
</evidence>
<reference evidence="2" key="1">
    <citation type="journal article" date="2023" name="G3 (Bethesda)">
        <title>A reference genome for the long-term kleptoplast-retaining sea slug Elysia crispata morphotype clarki.</title>
        <authorList>
            <person name="Eastman K.E."/>
            <person name="Pendleton A.L."/>
            <person name="Shaikh M.A."/>
            <person name="Suttiyut T."/>
            <person name="Ogas R."/>
            <person name="Tomko P."/>
            <person name="Gavelis G."/>
            <person name="Widhalm J.R."/>
            <person name="Wisecaver J.H."/>
        </authorList>
    </citation>
    <scope>NUCLEOTIDE SEQUENCE</scope>
    <source>
        <strain evidence="2">ECLA1</strain>
    </source>
</reference>
<dbReference type="Proteomes" id="UP001283361">
    <property type="component" value="Unassembled WGS sequence"/>
</dbReference>
<feature type="region of interest" description="Disordered" evidence="1">
    <location>
        <begin position="1"/>
        <end position="38"/>
    </location>
</feature>